<dbReference type="SUPFAM" id="SSF53244">
    <property type="entry name" value="MurD-like peptide ligases, peptide-binding domain"/>
    <property type="match status" value="1"/>
</dbReference>
<evidence type="ECO:0000259" key="18">
    <source>
        <dbReference type="Pfam" id="PF08245"/>
    </source>
</evidence>
<comment type="pathway">
    <text evidence="2">Cell wall biogenesis; peptidoglycan biosynthesis.</text>
</comment>
<reference evidence="19 20" key="1">
    <citation type="journal article" date="2015" name="Nature">
        <title>rRNA introns, odd ribosomes, and small enigmatic genomes across a large radiation of phyla.</title>
        <authorList>
            <person name="Brown C.T."/>
            <person name="Hug L.A."/>
            <person name="Thomas B.C."/>
            <person name="Sharon I."/>
            <person name="Castelle C.J."/>
            <person name="Singh A."/>
            <person name="Wilkins M.J."/>
            <person name="Williams K.H."/>
            <person name="Banfield J.F."/>
        </authorList>
    </citation>
    <scope>NUCLEOTIDE SEQUENCE [LARGE SCALE GENOMIC DNA]</scope>
</reference>
<feature type="transmembrane region" description="Helical" evidence="15">
    <location>
        <begin position="6"/>
        <end position="25"/>
    </location>
</feature>
<evidence type="ECO:0000256" key="1">
    <source>
        <dbReference type="ARBA" id="ARBA00004496"/>
    </source>
</evidence>
<evidence type="ECO:0000256" key="10">
    <source>
        <dbReference type="ARBA" id="ARBA00022984"/>
    </source>
</evidence>
<dbReference type="Gene3D" id="3.90.190.20">
    <property type="entry name" value="Mur ligase, C-terminal domain"/>
    <property type="match status" value="1"/>
</dbReference>
<keyword evidence="8" id="KW-0067">ATP-binding</keyword>
<sequence>MLKKALNIFIVGIKGVAMANLAVILKKMGKKVTGSDIVEEFITDDLLKKNSIKWSTGFDKDNLDTGTDLVIFSGANKGIENQQIKEAKKRKIKISSQAEIIGMICDQFKYSIAVSGCHGKTTTSSLLTYALINLKAKPSYLVGTPFFTDNQGSDYNSRSDYFVVEADEYGISPPINKSPKFFFLRPSHIICTNIDFDHPDIYGNLDETKKAFYRFFTSSHPKGDRKSKIIACVDDQNIREILKVIPRSQFKTYGFSKEADYRIINAKTNESGSTFRLTSQNSQISEEYSISLFGDKNVSNSVAVVATLTDLGFASEKIREAIRGFGGASRRFEKVFYKNDIFLFDDYAHHPAEIETVINSARSRFKNRRIVVIFQPHTYSRTKVMLSEFSRSLSLADMSIVLPIFASARENPGDFDISAEDIVSLIIKNFPGKNAVYINDITKLAEPLAKYLKKGDIIFTVGAGDVYKLRNFLIPLISDIIIP</sequence>
<evidence type="ECO:0000256" key="6">
    <source>
        <dbReference type="ARBA" id="ARBA00022618"/>
    </source>
</evidence>
<dbReference type="InterPro" id="IPR036615">
    <property type="entry name" value="Mur_ligase_C_dom_sf"/>
</dbReference>
<dbReference type="PANTHER" id="PTHR43445:SF3">
    <property type="entry name" value="UDP-N-ACETYLMURAMATE--L-ALANINE LIGASE"/>
    <property type="match status" value="1"/>
</dbReference>
<keyword evidence="7" id="KW-0547">Nucleotide-binding</keyword>
<keyword evidence="6" id="KW-0132">Cell division</keyword>
<evidence type="ECO:0000313" key="19">
    <source>
        <dbReference type="EMBL" id="KKQ01915.1"/>
    </source>
</evidence>
<comment type="caution">
    <text evidence="19">The sequence shown here is derived from an EMBL/GenBank/DDBJ whole genome shotgun (WGS) entry which is preliminary data.</text>
</comment>
<dbReference type="Gene3D" id="3.40.50.720">
    <property type="entry name" value="NAD(P)-binding Rossmann-like Domain"/>
    <property type="match status" value="1"/>
</dbReference>
<dbReference type="PANTHER" id="PTHR43445">
    <property type="entry name" value="UDP-N-ACETYLMURAMATE--L-ALANINE LIGASE-RELATED"/>
    <property type="match status" value="1"/>
</dbReference>
<dbReference type="SUPFAM" id="SSF51984">
    <property type="entry name" value="MurCD N-terminal domain"/>
    <property type="match status" value="1"/>
</dbReference>
<dbReference type="SUPFAM" id="SSF53623">
    <property type="entry name" value="MurD-like peptide ligases, catalytic domain"/>
    <property type="match status" value="1"/>
</dbReference>
<dbReference type="AlphaFoldDB" id="A0A0G0ELD9"/>
<dbReference type="GO" id="GO:0005524">
    <property type="term" value="F:ATP binding"/>
    <property type="evidence" value="ECO:0007669"/>
    <property type="project" value="UniProtKB-KW"/>
</dbReference>
<evidence type="ECO:0000256" key="12">
    <source>
        <dbReference type="ARBA" id="ARBA00023316"/>
    </source>
</evidence>
<evidence type="ECO:0000256" key="3">
    <source>
        <dbReference type="ARBA" id="ARBA00012211"/>
    </source>
</evidence>
<dbReference type="NCBIfam" id="TIGR01082">
    <property type="entry name" value="murC"/>
    <property type="match status" value="1"/>
</dbReference>
<comment type="subcellular location">
    <subcellularLocation>
        <location evidence="1">Cytoplasm</location>
    </subcellularLocation>
</comment>
<dbReference type="GO" id="GO:0005737">
    <property type="term" value="C:cytoplasm"/>
    <property type="evidence" value="ECO:0007669"/>
    <property type="project" value="UniProtKB-SubCell"/>
</dbReference>
<keyword evidence="15" id="KW-0472">Membrane</keyword>
<evidence type="ECO:0000259" key="17">
    <source>
        <dbReference type="Pfam" id="PF02875"/>
    </source>
</evidence>
<dbReference type="GO" id="GO:0009252">
    <property type="term" value="P:peptidoglycan biosynthetic process"/>
    <property type="evidence" value="ECO:0007669"/>
    <property type="project" value="UniProtKB-UniRule"/>
</dbReference>
<dbReference type="InterPro" id="IPR050061">
    <property type="entry name" value="MurCDEF_pg_biosynth"/>
</dbReference>
<evidence type="ECO:0000256" key="15">
    <source>
        <dbReference type="SAM" id="Phobius"/>
    </source>
</evidence>
<dbReference type="Pfam" id="PF08245">
    <property type="entry name" value="Mur_ligase_M"/>
    <property type="match status" value="1"/>
</dbReference>
<keyword evidence="12" id="KW-0961">Cell wall biogenesis/degradation</keyword>
<keyword evidence="4" id="KW-0963">Cytoplasm</keyword>
<evidence type="ECO:0000256" key="5">
    <source>
        <dbReference type="ARBA" id="ARBA00022598"/>
    </source>
</evidence>
<dbReference type="EC" id="6.3.2.8" evidence="3 14"/>
<dbReference type="PATRIC" id="fig|1618480.3.peg.302"/>
<keyword evidence="15" id="KW-0812">Transmembrane</keyword>
<dbReference type="Proteomes" id="UP000034344">
    <property type="component" value="Unassembled WGS sequence"/>
</dbReference>
<organism evidence="19 20">
    <name type="scientific">Candidatus Roizmanbacteria bacterium GW2011_GWA2_36_23</name>
    <dbReference type="NCBI Taxonomy" id="1618480"/>
    <lineage>
        <taxon>Bacteria</taxon>
        <taxon>Candidatus Roizmaniibacteriota</taxon>
    </lineage>
</organism>
<evidence type="ECO:0000256" key="4">
    <source>
        <dbReference type="ARBA" id="ARBA00022490"/>
    </source>
</evidence>
<evidence type="ECO:0000256" key="11">
    <source>
        <dbReference type="ARBA" id="ARBA00023306"/>
    </source>
</evidence>
<dbReference type="Pfam" id="PF01225">
    <property type="entry name" value="Mur_ligase"/>
    <property type="match status" value="1"/>
</dbReference>
<gene>
    <name evidence="19" type="ORF">US11_C0003G0058</name>
</gene>
<keyword evidence="11" id="KW-0131">Cell cycle</keyword>
<dbReference type="GO" id="GO:0008360">
    <property type="term" value="P:regulation of cell shape"/>
    <property type="evidence" value="ECO:0007669"/>
    <property type="project" value="UniProtKB-KW"/>
</dbReference>
<feature type="domain" description="Mur ligase central" evidence="18">
    <location>
        <begin position="114"/>
        <end position="307"/>
    </location>
</feature>
<dbReference type="STRING" id="1618480.US11_C0003G0058"/>
<accession>A0A0G0ELD9</accession>
<dbReference type="Pfam" id="PF02875">
    <property type="entry name" value="Mur_ligase_C"/>
    <property type="match status" value="1"/>
</dbReference>
<dbReference type="EMBL" id="LBRS01000003">
    <property type="protein sequence ID" value="KKQ01915.1"/>
    <property type="molecule type" value="Genomic_DNA"/>
</dbReference>
<dbReference type="InterPro" id="IPR005758">
    <property type="entry name" value="UDP-N-AcMur_Ala_ligase_MurC"/>
</dbReference>
<evidence type="ECO:0000256" key="14">
    <source>
        <dbReference type="NCBIfam" id="TIGR01082"/>
    </source>
</evidence>
<dbReference type="GO" id="GO:0051301">
    <property type="term" value="P:cell division"/>
    <property type="evidence" value="ECO:0007669"/>
    <property type="project" value="UniProtKB-KW"/>
</dbReference>
<proteinExistence type="predicted"/>
<protein>
    <recommendedName>
        <fullName evidence="3 14">UDP-N-acetylmuramate--L-alanine ligase</fullName>
        <ecNumber evidence="3 14">6.3.2.8</ecNumber>
    </recommendedName>
</protein>
<dbReference type="UniPathway" id="UPA00219"/>
<keyword evidence="15" id="KW-1133">Transmembrane helix</keyword>
<comment type="catalytic activity">
    <reaction evidence="13">
        <text>UDP-N-acetyl-alpha-D-muramate + L-alanine + ATP = UDP-N-acetyl-alpha-D-muramoyl-L-alanine + ADP + phosphate + H(+)</text>
        <dbReference type="Rhea" id="RHEA:23372"/>
        <dbReference type="ChEBI" id="CHEBI:15378"/>
        <dbReference type="ChEBI" id="CHEBI:30616"/>
        <dbReference type="ChEBI" id="CHEBI:43474"/>
        <dbReference type="ChEBI" id="CHEBI:57972"/>
        <dbReference type="ChEBI" id="CHEBI:70757"/>
        <dbReference type="ChEBI" id="CHEBI:83898"/>
        <dbReference type="ChEBI" id="CHEBI:456216"/>
        <dbReference type="EC" id="6.3.2.8"/>
    </reaction>
</comment>
<dbReference type="InterPro" id="IPR013221">
    <property type="entry name" value="Mur_ligase_cen"/>
</dbReference>
<evidence type="ECO:0000256" key="7">
    <source>
        <dbReference type="ARBA" id="ARBA00022741"/>
    </source>
</evidence>
<evidence type="ECO:0000256" key="9">
    <source>
        <dbReference type="ARBA" id="ARBA00022960"/>
    </source>
</evidence>
<evidence type="ECO:0000256" key="8">
    <source>
        <dbReference type="ARBA" id="ARBA00022840"/>
    </source>
</evidence>
<name>A0A0G0ELD9_9BACT</name>
<evidence type="ECO:0000313" key="20">
    <source>
        <dbReference type="Proteomes" id="UP000034344"/>
    </source>
</evidence>
<keyword evidence="9" id="KW-0133">Cell shape</keyword>
<dbReference type="GO" id="GO:0008763">
    <property type="term" value="F:UDP-N-acetylmuramate-L-alanine ligase activity"/>
    <property type="evidence" value="ECO:0007669"/>
    <property type="project" value="UniProtKB-UniRule"/>
</dbReference>
<feature type="domain" description="Mur ligase C-terminal" evidence="17">
    <location>
        <begin position="330"/>
        <end position="464"/>
    </location>
</feature>
<dbReference type="InterPro" id="IPR036565">
    <property type="entry name" value="Mur-like_cat_sf"/>
</dbReference>
<evidence type="ECO:0000256" key="13">
    <source>
        <dbReference type="ARBA" id="ARBA00047833"/>
    </source>
</evidence>
<dbReference type="InterPro" id="IPR000713">
    <property type="entry name" value="Mur_ligase_N"/>
</dbReference>
<dbReference type="Gene3D" id="3.40.1190.10">
    <property type="entry name" value="Mur-like, catalytic domain"/>
    <property type="match status" value="1"/>
</dbReference>
<feature type="domain" description="Mur ligase N-terminal catalytic" evidence="16">
    <location>
        <begin position="8"/>
        <end position="108"/>
    </location>
</feature>
<evidence type="ECO:0000256" key="2">
    <source>
        <dbReference type="ARBA" id="ARBA00004752"/>
    </source>
</evidence>
<dbReference type="InterPro" id="IPR004101">
    <property type="entry name" value="Mur_ligase_C"/>
</dbReference>
<keyword evidence="10" id="KW-0573">Peptidoglycan synthesis</keyword>
<evidence type="ECO:0000259" key="16">
    <source>
        <dbReference type="Pfam" id="PF01225"/>
    </source>
</evidence>
<dbReference type="GO" id="GO:0071555">
    <property type="term" value="P:cell wall organization"/>
    <property type="evidence" value="ECO:0007669"/>
    <property type="project" value="UniProtKB-KW"/>
</dbReference>
<keyword evidence="5 19" id="KW-0436">Ligase</keyword>